<dbReference type="EMBL" id="FNLC01000001">
    <property type="protein sequence ID" value="SDQ64264.1"/>
    <property type="molecule type" value="Genomic_DNA"/>
</dbReference>
<sequence>MSSEKRSDWNDRTVFDDRPGQAGSEAACYCEIQYEFDYGIADHRPEHESWLFDWSLACLALESIRDVVVDRFEDGRTMTVSIRIEVRDQCSSMLEDEEFTALLDRLEGWVGHYTLRFE</sequence>
<feature type="compositionally biased region" description="Basic and acidic residues" evidence="1">
    <location>
        <begin position="1"/>
        <end position="19"/>
    </location>
</feature>
<organism evidence="2 3">
    <name type="scientific">Natronobacterium texcoconense</name>
    <dbReference type="NCBI Taxonomy" id="1095778"/>
    <lineage>
        <taxon>Archaea</taxon>
        <taxon>Methanobacteriati</taxon>
        <taxon>Methanobacteriota</taxon>
        <taxon>Stenosarchaea group</taxon>
        <taxon>Halobacteria</taxon>
        <taxon>Halobacteriales</taxon>
        <taxon>Natrialbaceae</taxon>
        <taxon>Natronobacterium</taxon>
    </lineage>
</organism>
<accession>A0A1H1CJA1</accession>
<reference evidence="3" key="1">
    <citation type="submission" date="2016-10" db="EMBL/GenBank/DDBJ databases">
        <authorList>
            <person name="Varghese N."/>
            <person name="Submissions S."/>
        </authorList>
    </citation>
    <scope>NUCLEOTIDE SEQUENCE [LARGE SCALE GENOMIC DNA]</scope>
    <source>
        <strain evidence="3">DSM 24767</strain>
    </source>
</reference>
<dbReference type="Proteomes" id="UP000198848">
    <property type="component" value="Unassembled WGS sequence"/>
</dbReference>
<keyword evidence="3" id="KW-1185">Reference proteome</keyword>
<protein>
    <submittedName>
        <fullName evidence="2">Uncharacterized protein</fullName>
    </submittedName>
</protein>
<evidence type="ECO:0000313" key="3">
    <source>
        <dbReference type="Proteomes" id="UP000198848"/>
    </source>
</evidence>
<dbReference type="OrthoDB" id="204431at2157"/>
<feature type="region of interest" description="Disordered" evidence="1">
    <location>
        <begin position="1"/>
        <end position="20"/>
    </location>
</feature>
<evidence type="ECO:0000256" key="1">
    <source>
        <dbReference type="SAM" id="MobiDB-lite"/>
    </source>
</evidence>
<name>A0A1H1CJA1_NATTX</name>
<dbReference type="AlphaFoldDB" id="A0A1H1CJA1"/>
<gene>
    <name evidence="2" type="ORF">SAMN04489842_1426</name>
</gene>
<proteinExistence type="predicted"/>
<dbReference type="RefSeq" id="WP_090379280.1">
    <property type="nucleotide sequence ID" value="NZ_FNLC01000001.1"/>
</dbReference>
<evidence type="ECO:0000313" key="2">
    <source>
        <dbReference type="EMBL" id="SDQ64264.1"/>
    </source>
</evidence>